<dbReference type="InterPro" id="IPR016181">
    <property type="entry name" value="Acyl_CoA_acyltransferase"/>
</dbReference>
<dbReference type="RefSeq" id="WP_254182006.1">
    <property type="nucleotide sequence ID" value="NZ_JANARS010000005.1"/>
</dbReference>
<dbReference type="EMBL" id="JANARS010000005">
    <property type="protein sequence ID" value="MCP3422816.1"/>
    <property type="molecule type" value="Genomic_DNA"/>
</dbReference>
<gene>
    <name evidence="2" type="ORF">NCI01_13515</name>
</gene>
<dbReference type="InterPro" id="IPR000182">
    <property type="entry name" value="GNAT_dom"/>
</dbReference>
<dbReference type="SUPFAM" id="SSF55729">
    <property type="entry name" value="Acyl-CoA N-acyltransferases (Nat)"/>
    <property type="match status" value="1"/>
</dbReference>
<evidence type="ECO:0000313" key="3">
    <source>
        <dbReference type="Proteomes" id="UP001204524"/>
    </source>
</evidence>
<sequence>MSGLDVVLPITTDRLLLRPHRMDDLDDLVVFHSDPEVVRHVPWPVRDRAATEETLQVKLTQTELLAHGQWLVLAVELRSTGTVIGEVLLKWASEGQGEVGFAFGRDHQGQGYATEAATAMLRLGFDALGFHRITAVCIEENSASARLLARLGMRQEARLVDNVLFKGAWATQLVFAMLEDEWRVSPHRSPAPRPHRSDER</sequence>
<reference evidence="2 3" key="1">
    <citation type="submission" date="2022-06" db="EMBL/GenBank/DDBJ databases">
        <authorList>
            <person name="So Y."/>
        </authorList>
    </citation>
    <scope>NUCLEOTIDE SEQUENCE [LARGE SCALE GENOMIC DNA]</scope>
    <source>
        <strain evidence="2 3">STR3</strain>
    </source>
</reference>
<dbReference type="InterPro" id="IPR051531">
    <property type="entry name" value="N-acetyltransferase"/>
</dbReference>
<dbReference type="PANTHER" id="PTHR43792:SF1">
    <property type="entry name" value="N-ACETYLTRANSFERASE DOMAIN-CONTAINING PROTEIN"/>
    <property type="match status" value="1"/>
</dbReference>
<feature type="domain" description="N-acetyltransferase" evidence="1">
    <location>
        <begin position="15"/>
        <end position="178"/>
    </location>
</feature>
<dbReference type="PROSITE" id="PS51186">
    <property type="entry name" value="GNAT"/>
    <property type="match status" value="1"/>
</dbReference>
<keyword evidence="3" id="KW-1185">Reference proteome</keyword>
<dbReference type="Gene3D" id="3.40.630.30">
    <property type="match status" value="1"/>
</dbReference>
<dbReference type="Pfam" id="PF13302">
    <property type="entry name" value="Acetyltransf_3"/>
    <property type="match status" value="1"/>
</dbReference>
<protein>
    <submittedName>
        <fullName evidence="2">GNAT family N-acetyltransferase</fullName>
    </submittedName>
</protein>
<evidence type="ECO:0000259" key="1">
    <source>
        <dbReference type="PROSITE" id="PS51186"/>
    </source>
</evidence>
<evidence type="ECO:0000313" key="2">
    <source>
        <dbReference type="EMBL" id="MCP3422816.1"/>
    </source>
</evidence>
<dbReference type="PANTHER" id="PTHR43792">
    <property type="entry name" value="GNAT FAMILY, PUTATIVE (AFU_ORTHOLOGUE AFUA_3G00765)-RELATED-RELATED"/>
    <property type="match status" value="1"/>
</dbReference>
<name>A0ABT1L002_9ACTN</name>
<dbReference type="Proteomes" id="UP001204524">
    <property type="component" value="Unassembled WGS sequence"/>
</dbReference>
<comment type="caution">
    <text evidence="2">The sequence shown here is derived from an EMBL/GenBank/DDBJ whole genome shotgun (WGS) entry which is preliminary data.</text>
</comment>
<proteinExistence type="predicted"/>
<organism evidence="2 3">
    <name type="scientific">Nocardioides pinisoli</name>
    <dbReference type="NCBI Taxonomy" id="2950279"/>
    <lineage>
        <taxon>Bacteria</taxon>
        <taxon>Bacillati</taxon>
        <taxon>Actinomycetota</taxon>
        <taxon>Actinomycetes</taxon>
        <taxon>Propionibacteriales</taxon>
        <taxon>Nocardioidaceae</taxon>
        <taxon>Nocardioides</taxon>
    </lineage>
</organism>
<accession>A0ABT1L002</accession>